<dbReference type="Gene3D" id="3.40.50.12580">
    <property type="match status" value="1"/>
</dbReference>
<keyword evidence="2" id="KW-1185">Reference proteome</keyword>
<evidence type="ECO:0000313" key="1">
    <source>
        <dbReference type="EMBL" id="MEM5534777.1"/>
    </source>
</evidence>
<dbReference type="Proteomes" id="UP001449225">
    <property type="component" value="Unassembled WGS sequence"/>
</dbReference>
<protein>
    <submittedName>
        <fullName evidence="1">Uncharacterized protein</fullName>
    </submittedName>
</protein>
<reference evidence="1 2" key="1">
    <citation type="submission" date="2024-03" db="EMBL/GenBank/DDBJ databases">
        <title>Community enrichment and isolation of bacterial strains for fucoidan degradation.</title>
        <authorList>
            <person name="Sichert A."/>
        </authorList>
    </citation>
    <scope>NUCLEOTIDE SEQUENCE [LARGE SCALE GENOMIC DNA]</scope>
    <source>
        <strain evidence="1 2">AS76</strain>
    </source>
</reference>
<name>A0ABU9TNF1_9GAMM</name>
<accession>A0ABU9TNF1</accession>
<evidence type="ECO:0000313" key="2">
    <source>
        <dbReference type="Proteomes" id="UP001449225"/>
    </source>
</evidence>
<organism evidence="1 2">
    <name type="scientific">Neptuniibacter pectenicola</name>
    <dbReference type="NCBI Taxonomy" id="1806669"/>
    <lineage>
        <taxon>Bacteria</taxon>
        <taxon>Pseudomonadati</taxon>
        <taxon>Pseudomonadota</taxon>
        <taxon>Gammaproteobacteria</taxon>
        <taxon>Oceanospirillales</taxon>
        <taxon>Oceanospirillaceae</taxon>
        <taxon>Neptuniibacter</taxon>
    </lineage>
</organism>
<proteinExistence type="predicted"/>
<dbReference type="SUPFAM" id="SSF53756">
    <property type="entry name" value="UDP-Glycosyltransferase/glycogen phosphorylase"/>
    <property type="match status" value="1"/>
</dbReference>
<dbReference type="InterPro" id="IPR043148">
    <property type="entry name" value="TagF_C"/>
</dbReference>
<dbReference type="RefSeq" id="WP_342853336.1">
    <property type="nucleotide sequence ID" value="NZ_JBBMRA010000001.1"/>
</dbReference>
<gene>
    <name evidence="1" type="ORF">WNY58_00095</name>
</gene>
<comment type="caution">
    <text evidence="1">The sequence shown here is derived from an EMBL/GenBank/DDBJ whole genome shotgun (WGS) entry which is preliminary data.</text>
</comment>
<dbReference type="EMBL" id="JBBMRA010000001">
    <property type="protein sequence ID" value="MEM5534777.1"/>
    <property type="molecule type" value="Genomic_DNA"/>
</dbReference>
<sequence length="610" mass="69985">MGNNLSFKSSYRFVYIVDTLAIWCASDFSYDPSLDLVLTYDFSLKCHINSMGGDVFYVDHLVGQEEMHENNFIVYDFFKKWHLDKNGNDLFSYREVPFGFSFRLEFWNDYVSFMRLYFSISKLKNISYQSLIVSTLDNNIHDVVNALELHAEVVESHDKREEGFYFPIHKWMDEQIRPSKIRGLLYKIRAVVTALYGGVGLFLDGLLGDKNKHTVFLQEYHPTKNILKTLRANKKIRLVLCNFSRGSSLRLKLKERLLPIYNVKSNSKNCAAIFEHYKKNKYHKLVVDGEDVSSIAYGIIENRVQACLPKTVSTLDSCINYLEKTTVDLEVLIANIGFTATLFDCACKAKGVPSFLIINGLLGAEYVDDSKYADFINSYSESIRDNYFRGIDNVYPLGDPRMDGYSVQDVKEVLRDCPTIVIGASGFNSVDLNSFVAVEFEFLSSVLCSFQKLRDNGYNFKIIIKVRPNGYLAQYEQFAIKYYPNLVDEIVDSVPMRDVLLKADFYISIYSQTLFEASCLGIPVVYYRADNEIHSPPFDMKSELVTVCTEGELVTAYQDFINGSTRFSAFLDRKIMEKYVGPLDGQNLERNMAFIYSLLESRGSNDKKNN</sequence>